<feature type="coiled-coil region" evidence="1">
    <location>
        <begin position="106"/>
        <end position="133"/>
    </location>
</feature>
<dbReference type="GeneID" id="84803828"/>
<dbReference type="Proteomes" id="UP000321943">
    <property type="component" value="Chromosome"/>
</dbReference>
<evidence type="ECO:0000313" key="4">
    <source>
        <dbReference type="Proteomes" id="UP000321943"/>
    </source>
</evidence>
<accession>A0A7U6L9C6</accession>
<feature type="transmembrane region" description="Helical" evidence="2">
    <location>
        <begin position="24"/>
        <end position="43"/>
    </location>
</feature>
<sequence>MEMNNRNGYFKKEITLSKEEEIKIVKIGFSWVTFFFGFLVPFYRKDWNTGWVLLTIMVISHMMLPLLMFLILVVFSFLYNRIYINTLLKSGWKFATKDDEILWENKKEMAEKVDNMVLTLKEMEAKIDKKIEEYGFVKKFVWGGIYALSIGILIKNTPLLAVGIGFFVISFIKREKM</sequence>
<evidence type="ECO:0000256" key="2">
    <source>
        <dbReference type="SAM" id="Phobius"/>
    </source>
</evidence>
<organism evidence="3 4">
    <name type="scientific">Leptotrichia wadei</name>
    <dbReference type="NCBI Taxonomy" id="157687"/>
    <lineage>
        <taxon>Bacteria</taxon>
        <taxon>Fusobacteriati</taxon>
        <taxon>Fusobacteriota</taxon>
        <taxon>Fusobacteriia</taxon>
        <taxon>Fusobacteriales</taxon>
        <taxon>Leptotrichiaceae</taxon>
        <taxon>Leptotrichia</taxon>
    </lineage>
</organism>
<reference evidence="3 4" key="1">
    <citation type="submission" date="2019-07" db="EMBL/GenBank/DDBJ databases">
        <title>Complete Genome Sequence of Leptotrichia wadei Strain JCM16777.</title>
        <authorList>
            <person name="Watanabe S."/>
            <person name="Cui L."/>
        </authorList>
    </citation>
    <scope>NUCLEOTIDE SEQUENCE [LARGE SCALE GENOMIC DNA]</scope>
    <source>
        <strain evidence="3 4">JCM16777</strain>
    </source>
</reference>
<dbReference type="RefSeq" id="WP_018499231.1">
    <property type="nucleotide sequence ID" value="NZ_AP019829.2"/>
</dbReference>
<proteinExistence type="predicted"/>
<feature type="transmembrane region" description="Helical" evidence="2">
    <location>
        <begin position="145"/>
        <end position="172"/>
    </location>
</feature>
<evidence type="ECO:0000256" key="1">
    <source>
        <dbReference type="SAM" id="Coils"/>
    </source>
</evidence>
<name>A0A7U6L9C6_9FUSO</name>
<dbReference type="AlphaFoldDB" id="A0A7U6L9C6"/>
<keyword evidence="2" id="KW-1133">Transmembrane helix</keyword>
<keyword evidence="1" id="KW-0175">Coiled coil</keyword>
<dbReference type="KEGG" id="lwd:JCM16777_0470"/>
<evidence type="ECO:0008006" key="5">
    <source>
        <dbReference type="Google" id="ProtNLM"/>
    </source>
</evidence>
<protein>
    <recommendedName>
        <fullName evidence="5">DUF2628 domain-containing protein</fullName>
    </recommendedName>
</protein>
<evidence type="ECO:0000313" key="3">
    <source>
        <dbReference type="EMBL" id="BBM42221.1"/>
    </source>
</evidence>
<keyword evidence="2" id="KW-0812">Transmembrane</keyword>
<feature type="transmembrane region" description="Helical" evidence="2">
    <location>
        <begin position="50"/>
        <end position="79"/>
    </location>
</feature>
<keyword evidence="2" id="KW-0472">Membrane</keyword>
<gene>
    <name evidence="3" type="ORF">JCM16777_0470</name>
</gene>
<dbReference type="EMBL" id="AP019829">
    <property type="protein sequence ID" value="BBM42221.1"/>
    <property type="molecule type" value="Genomic_DNA"/>
</dbReference>